<sequence length="87" mass="10283">MNICKSIIGGIRITSEIDFSQFFCWNKDCPDYGINNQGNIVLKERYGKRKNMVKTTMRFLNVKLVKNVLVKREIQYFSNLTLLKKKF</sequence>
<dbReference type="PATRIC" id="fig|1434123.4.peg.2274"/>
<evidence type="ECO:0000313" key="1">
    <source>
        <dbReference type="EMBL" id="AKB44147.1"/>
    </source>
</evidence>
<dbReference type="AlphaFoldDB" id="A0A0E3Q608"/>
<reference evidence="1 2" key="1">
    <citation type="submission" date="2014-07" db="EMBL/GenBank/DDBJ databases">
        <title>Methanogenic archaea and the global carbon cycle.</title>
        <authorList>
            <person name="Henriksen J.R."/>
            <person name="Luke J."/>
            <person name="Reinhart S."/>
            <person name="Benedict M.N."/>
            <person name="Youngblut N.D."/>
            <person name="Metcalf M.E."/>
            <person name="Whitaker R.J."/>
            <person name="Metcalf W.W."/>
        </authorList>
    </citation>
    <scope>NUCLEOTIDE SEQUENCE [LARGE SCALE GENOMIC DNA]</scope>
    <source>
        <strain evidence="1 2">Z-761</strain>
    </source>
</reference>
<protein>
    <submittedName>
        <fullName evidence="1">Uncharacterized protein</fullName>
    </submittedName>
</protein>
<evidence type="ECO:0000313" key="2">
    <source>
        <dbReference type="Proteomes" id="UP000033096"/>
    </source>
</evidence>
<organism evidence="1 2">
    <name type="scientific">Methanosarcina vacuolata Z-761</name>
    <dbReference type="NCBI Taxonomy" id="1434123"/>
    <lineage>
        <taxon>Archaea</taxon>
        <taxon>Methanobacteriati</taxon>
        <taxon>Methanobacteriota</taxon>
        <taxon>Stenosarchaea group</taxon>
        <taxon>Methanomicrobia</taxon>
        <taxon>Methanosarcinales</taxon>
        <taxon>Methanosarcinaceae</taxon>
        <taxon>Methanosarcina</taxon>
    </lineage>
</organism>
<accession>A0A0E3Q608</accession>
<gene>
    <name evidence="1" type="ORF">MSVAZ_1878</name>
</gene>
<name>A0A0E3Q608_9EURY</name>
<dbReference type="EMBL" id="CP009520">
    <property type="protein sequence ID" value="AKB44147.1"/>
    <property type="molecule type" value="Genomic_DNA"/>
</dbReference>
<dbReference type="Proteomes" id="UP000033096">
    <property type="component" value="Chromosome"/>
</dbReference>
<proteinExistence type="predicted"/>
<keyword evidence="2" id="KW-1185">Reference proteome</keyword>
<dbReference type="HOGENOM" id="CLU_2476090_0_0_2"/>
<dbReference type="KEGG" id="mvc:MSVAZ_1878"/>